<keyword evidence="2" id="KW-1185">Reference proteome</keyword>
<name>A0A176WH82_MARPO</name>
<dbReference type="Proteomes" id="UP000077202">
    <property type="component" value="Unassembled WGS sequence"/>
</dbReference>
<evidence type="ECO:0000313" key="2">
    <source>
        <dbReference type="Proteomes" id="UP000077202"/>
    </source>
</evidence>
<gene>
    <name evidence="1" type="ORF">AXG93_537s1000</name>
</gene>
<protein>
    <submittedName>
        <fullName evidence="1">Uncharacterized protein</fullName>
    </submittedName>
</protein>
<evidence type="ECO:0000313" key="1">
    <source>
        <dbReference type="EMBL" id="OAE31506.1"/>
    </source>
</evidence>
<proteinExistence type="predicted"/>
<organism evidence="1 2">
    <name type="scientific">Marchantia polymorpha subsp. ruderalis</name>
    <dbReference type="NCBI Taxonomy" id="1480154"/>
    <lineage>
        <taxon>Eukaryota</taxon>
        <taxon>Viridiplantae</taxon>
        <taxon>Streptophyta</taxon>
        <taxon>Embryophyta</taxon>
        <taxon>Marchantiophyta</taxon>
        <taxon>Marchantiopsida</taxon>
        <taxon>Marchantiidae</taxon>
        <taxon>Marchantiales</taxon>
        <taxon>Marchantiaceae</taxon>
        <taxon>Marchantia</taxon>
    </lineage>
</organism>
<sequence length="130" mass="14782">MPSAQALLEEALPRKTYEALGKHYEALSAEDVTFVARLCLRLKRLWQKQGRKGKRRKGVPSSLAPSAQEHAAIVKNSMAKSIPLRMVSLRVPQVGLRAFQDELTAVKLNLLLWGCNWVCLAMVWEWLREK</sequence>
<accession>A0A176WH82</accession>
<dbReference type="AlphaFoldDB" id="A0A176WH82"/>
<dbReference type="EMBL" id="LVLJ01001062">
    <property type="protein sequence ID" value="OAE31506.1"/>
    <property type="molecule type" value="Genomic_DNA"/>
</dbReference>
<comment type="caution">
    <text evidence="1">The sequence shown here is derived from an EMBL/GenBank/DDBJ whole genome shotgun (WGS) entry which is preliminary data.</text>
</comment>
<reference evidence="1" key="1">
    <citation type="submission" date="2016-03" db="EMBL/GenBank/DDBJ databases">
        <title>Mechanisms controlling the formation of the plant cell surface in tip-growing cells are functionally conserved among land plants.</title>
        <authorList>
            <person name="Honkanen S."/>
            <person name="Jones V.A."/>
            <person name="Morieri G."/>
            <person name="Champion C."/>
            <person name="Hetherington A.J."/>
            <person name="Kelly S."/>
            <person name="Saint-Marcoux D."/>
            <person name="Proust H."/>
            <person name="Prescott H."/>
            <person name="Dolan L."/>
        </authorList>
    </citation>
    <scope>NUCLEOTIDE SEQUENCE [LARGE SCALE GENOMIC DNA]</scope>
    <source>
        <tissue evidence="1">Whole gametophyte</tissue>
    </source>
</reference>